<dbReference type="PANTHER" id="PTHR43140">
    <property type="entry name" value="TYPE-1 RESTRICTION ENZYME ECOKI SPECIFICITY PROTEIN"/>
    <property type="match status" value="1"/>
</dbReference>
<keyword evidence="2" id="KW-0238">DNA-binding</keyword>
<dbReference type="InterPro" id="IPR044946">
    <property type="entry name" value="Restrct_endonuc_typeI_TRD_sf"/>
</dbReference>
<protein>
    <recommendedName>
        <fullName evidence="5">Restriction endonuclease subunit S</fullName>
    </recommendedName>
</protein>
<evidence type="ECO:0000256" key="1">
    <source>
        <dbReference type="ARBA" id="ARBA00022747"/>
    </source>
</evidence>
<evidence type="ECO:0000313" key="3">
    <source>
        <dbReference type="EMBL" id="GAA2125064.1"/>
    </source>
</evidence>
<evidence type="ECO:0000313" key="4">
    <source>
        <dbReference type="Proteomes" id="UP001500575"/>
    </source>
</evidence>
<comment type="caution">
    <text evidence="3">The sequence shown here is derived from an EMBL/GenBank/DDBJ whole genome shotgun (WGS) entry which is preliminary data.</text>
</comment>
<sequence>MIFRIEAYERTRPAALPWLHHIPEHWRIARAKTVMSAIDVRSASGEEELLTVSSSRGVVPRSSASVSMFKAETYVGHKLCWPDDLVINSLWAWSRGLGVARDHGIVSTAYGVYRQREQTLDPAYLDHLVRSEPFQWELQVRSQGVWKSRLQMTDARWLDAPLLIPPADEQAVIVKYLAHANARIDKAIAAKRRLIALLQEQVRSQAETLISDVASGAPEPLLGRALRRIEQGTSPSAVEGDLADSQWAVLSLSAVNRGVFVPTALKPVSTEFVVPPALELHDGDLLMTRSNTRERVGDVAVVAGVRPRSFMSDLIYRLVPRSDLLTTDFASILLRTRRVRVQIEAAARGSSDTMPKLSQGHIKGLRVCLPSLEAQNHVVATLEALTKPIRAAEDRAERELQLLREFRKRLVADVVTGQVDVRQIAKYLPDAEATAVEQLVDCEDLSVEDVMEMGEV</sequence>
<dbReference type="EMBL" id="BAAAQQ010000011">
    <property type="protein sequence ID" value="GAA2125064.1"/>
    <property type="molecule type" value="Genomic_DNA"/>
</dbReference>
<dbReference type="InterPro" id="IPR051212">
    <property type="entry name" value="Type-I_RE_S_subunit"/>
</dbReference>
<dbReference type="Proteomes" id="UP001500575">
    <property type="component" value="Unassembled WGS sequence"/>
</dbReference>
<organism evidence="3 4">
    <name type="scientific">Nocardioides bigeumensis</name>
    <dbReference type="NCBI Taxonomy" id="433657"/>
    <lineage>
        <taxon>Bacteria</taxon>
        <taxon>Bacillati</taxon>
        <taxon>Actinomycetota</taxon>
        <taxon>Actinomycetes</taxon>
        <taxon>Propionibacteriales</taxon>
        <taxon>Nocardioidaceae</taxon>
        <taxon>Nocardioides</taxon>
    </lineage>
</organism>
<evidence type="ECO:0000256" key="2">
    <source>
        <dbReference type="ARBA" id="ARBA00023125"/>
    </source>
</evidence>
<keyword evidence="4" id="KW-1185">Reference proteome</keyword>
<dbReference type="PANTHER" id="PTHR43140:SF1">
    <property type="entry name" value="TYPE I RESTRICTION ENZYME ECOKI SPECIFICITY SUBUNIT"/>
    <property type="match status" value="1"/>
</dbReference>
<proteinExistence type="predicted"/>
<reference evidence="3 4" key="1">
    <citation type="journal article" date="2019" name="Int. J. Syst. Evol. Microbiol.">
        <title>The Global Catalogue of Microorganisms (GCM) 10K type strain sequencing project: providing services to taxonomists for standard genome sequencing and annotation.</title>
        <authorList>
            <consortium name="The Broad Institute Genomics Platform"/>
            <consortium name="The Broad Institute Genome Sequencing Center for Infectious Disease"/>
            <person name="Wu L."/>
            <person name="Ma J."/>
        </authorList>
    </citation>
    <scope>NUCLEOTIDE SEQUENCE [LARGE SCALE GENOMIC DNA]</scope>
    <source>
        <strain evidence="3 4">JCM 16021</strain>
    </source>
</reference>
<dbReference type="SUPFAM" id="SSF116734">
    <property type="entry name" value="DNA methylase specificity domain"/>
    <property type="match status" value="2"/>
</dbReference>
<evidence type="ECO:0008006" key="5">
    <source>
        <dbReference type="Google" id="ProtNLM"/>
    </source>
</evidence>
<keyword evidence="1" id="KW-0680">Restriction system</keyword>
<gene>
    <name evidence="3" type="ORF">GCM10009843_22400</name>
</gene>
<name>A0ABN2YBU9_9ACTN</name>
<accession>A0ABN2YBU9</accession>
<dbReference type="Gene3D" id="3.90.220.20">
    <property type="entry name" value="DNA methylase specificity domains"/>
    <property type="match status" value="2"/>
</dbReference>